<evidence type="ECO:0000313" key="5">
    <source>
        <dbReference type="EMBL" id="MFD1588627.1"/>
    </source>
</evidence>
<dbReference type="EMBL" id="JBHUDJ010000014">
    <property type="protein sequence ID" value="MFD1588627.1"/>
    <property type="molecule type" value="Genomic_DNA"/>
</dbReference>
<reference evidence="5 6" key="1">
    <citation type="journal article" date="2019" name="Int. J. Syst. Evol. Microbiol.">
        <title>The Global Catalogue of Microorganisms (GCM) 10K type strain sequencing project: providing services to taxonomists for standard genome sequencing and annotation.</title>
        <authorList>
            <consortium name="The Broad Institute Genomics Platform"/>
            <consortium name="The Broad Institute Genome Sequencing Center for Infectious Disease"/>
            <person name="Wu L."/>
            <person name="Ma J."/>
        </authorList>
    </citation>
    <scope>NUCLEOTIDE SEQUENCE [LARGE SCALE GENOMIC DNA]</scope>
    <source>
        <strain evidence="5 6">CGMCC 1.12125</strain>
    </source>
</reference>
<sequence>MTYETQESIKGNDPDKAIISAALTGALTTRDQCEAIPYTPEEIAAEAAAAREAGAAVAHIHARTENGSPTYSTETYQEIYDEVRERTDILVNFSTGALHEPVETRAEYVREVQPDIAALNMGSMNYAKYSEDREDFVFDMVFENPFDEIRDLLTTMQDNGVKPELECFDTGHVGNIRPILHKGELETPLHFSLIMGVLGGIPATVENLAHQVRQLPDDANWQVIGISEDQWPLVAAALAMGGNVRVGLEDNFYVADGEMAESNADLVEKAARMTRDIGREPATPDEAREIMSIEN</sequence>
<keyword evidence="3" id="KW-0479">Metal-binding</keyword>
<dbReference type="InterPro" id="IPR013785">
    <property type="entry name" value="Aldolase_TIM"/>
</dbReference>
<proteinExistence type="predicted"/>
<organism evidence="5 6">
    <name type="scientific">Halorientalis brevis</name>
    <dbReference type="NCBI Taxonomy" id="1126241"/>
    <lineage>
        <taxon>Archaea</taxon>
        <taxon>Methanobacteriati</taxon>
        <taxon>Methanobacteriota</taxon>
        <taxon>Stenosarchaea group</taxon>
        <taxon>Halobacteria</taxon>
        <taxon>Halobacteriales</taxon>
        <taxon>Haloarculaceae</taxon>
        <taxon>Halorientalis</taxon>
    </lineage>
</organism>
<evidence type="ECO:0000256" key="2">
    <source>
        <dbReference type="ARBA" id="ARBA00022679"/>
    </source>
</evidence>
<keyword evidence="2" id="KW-0808">Transferase</keyword>
<accession>A0ABD6CHB9</accession>
<dbReference type="AlphaFoldDB" id="A0ABD6CHB9"/>
<dbReference type="Gene3D" id="3.20.20.70">
    <property type="entry name" value="Aldolase class I"/>
    <property type="match status" value="1"/>
</dbReference>
<evidence type="ECO:0000256" key="3">
    <source>
        <dbReference type="ARBA" id="ARBA00022723"/>
    </source>
</evidence>
<dbReference type="Proteomes" id="UP001597119">
    <property type="component" value="Unassembled WGS sequence"/>
</dbReference>
<dbReference type="GO" id="GO:0016740">
    <property type="term" value="F:transferase activity"/>
    <property type="evidence" value="ECO:0007669"/>
    <property type="project" value="UniProtKB-KW"/>
</dbReference>
<dbReference type="Pfam" id="PF05853">
    <property type="entry name" value="BKACE"/>
    <property type="match status" value="1"/>
</dbReference>
<evidence type="ECO:0000313" key="6">
    <source>
        <dbReference type="Proteomes" id="UP001597119"/>
    </source>
</evidence>
<dbReference type="PANTHER" id="PTHR37418:SF2">
    <property type="entry name" value="3-KETO-5-AMINOHEXANOATE CLEAVAGE ENZYME"/>
    <property type="match status" value="1"/>
</dbReference>
<evidence type="ECO:0000256" key="1">
    <source>
        <dbReference type="ARBA" id="ARBA00001947"/>
    </source>
</evidence>
<dbReference type="RefSeq" id="WP_247378276.1">
    <property type="nucleotide sequence ID" value="NZ_JALLGV010000005.1"/>
</dbReference>
<dbReference type="InterPro" id="IPR008567">
    <property type="entry name" value="BKACE"/>
</dbReference>
<evidence type="ECO:0000256" key="4">
    <source>
        <dbReference type="ARBA" id="ARBA00022833"/>
    </source>
</evidence>
<dbReference type="PANTHER" id="PTHR37418">
    <property type="entry name" value="3-KETO-5-AMINOHEXANOATE CLEAVAGE ENZYME-RELATED"/>
    <property type="match status" value="1"/>
</dbReference>
<protein>
    <submittedName>
        <fullName evidence="5">3-keto-5-aminohexanoate cleavage protein</fullName>
    </submittedName>
</protein>
<dbReference type="GO" id="GO:0046872">
    <property type="term" value="F:metal ion binding"/>
    <property type="evidence" value="ECO:0007669"/>
    <property type="project" value="UniProtKB-KW"/>
</dbReference>
<keyword evidence="4" id="KW-0862">Zinc</keyword>
<name>A0ABD6CHB9_9EURY</name>
<comment type="cofactor">
    <cofactor evidence="1">
        <name>Zn(2+)</name>
        <dbReference type="ChEBI" id="CHEBI:29105"/>
    </cofactor>
</comment>
<gene>
    <name evidence="5" type="ORF">ACFR9U_16735</name>
</gene>
<keyword evidence="6" id="KW-1185">Reference proteome</keyword>
<comment type="caution">
    <text evidence="5">The sequence shown here is derived from an EMBL/GenBank/DDBJ whole genome shotgun (WGS) entry which is preliminary data.</text>
</comment>